<dbReference type="SMART" id="SM00108">
    <property type="entry name" value="B_lectin"/>
    <property type="match status" value="1"/>
</dbReference>
<keyword evidence="1" id="KW-0732">Signal</keyword>
<evidence type="ECO:0000256" key="3">
    <source>
        <dbReference type="ARBA" id="ARBA00023180"/>
    </source>
</evidence>
<evidence type="ECO:0000256" key="2">
    <source>
        <dbReference type="ARBA" id="ARBA00023157"/>
    </source>
</evidence>
<name>A0ABY9DZC8_VITVI</name>
<evidence type="ECO:0000259" key="4">
    <source>
        <dbReference type="PROSITE" id="PS50927"/>
    </source>
</evidence>
<accession>A0ABY9DZC8</accession>
<evidence type="ECO:0000313" key="6">
    <source>
        <dbReference type="Proteomes" id="UP001227230"/>
    </source>
</evidence>
<dbReference type="PANTHER" id="PTHR32444">
    <property type="entry name" value="BULB-TYPE LECTIN DOMAIN-CONTAINING PROTEIN"/>
    <property type="match status" value="1"/>
</dbReference>
<dbReference type="PROSITE" id="PS50927">
    <property type="entry name" value="BULB_LECTIN"/>
    <property type="match status" value="1"/>
</dbReference>
<organism evidence="5 6">
    <name type="scientific">Vitis vinifera</name>
    <name type="common">Grape</name>
    <dbReference type="NCBI Taxonomy" id="29760"/>
    <lineage>
        <taxon>Eukaryota</taxon>
        <taxon>Viridiplantae</taxon>
        <taxon>Streptophyta</taxon>
        <taxon>Embryophyta</taxon>
        <taxon>Tracheophyta</taxon>
        <taxon>Spermatophyta</taxon>
        <taxon>Magnoliopsida</taxon>
        <taxon>eudicotyledons</taxon>
        <taxon>Gunneridae</taxon>
        <taxon>Pentapetalae</taxon>
        <taxon>rosids</taxon>
        <taxon>Vitales</taxon>
        <taxon>Vitaceae</taxon>
        <taxon>Viteae</taxon>
        <taxon>Vitis</taxon>
    </lineage>
</organism>
<dbReference type="PANTHER" id="PTHR32444:SF118">
    <property type="entry name" value="OS09G0551150 PROTEIN"/>
    <property type="match status" value="1"/>
</dbReference>
<keyword evidence="2" id="KW-1015">Disulfide bond</keyword>
<dbReference type="Pfam" id="PF01453">
    <property type="entry name" value="B_lectin"/>
    <property type="match status" value="1"/>
</dbReference>
<dbReference type="CDD" id="cd00028">
    <property type="entry name" value="B_lectin"/>
    <property type="match status" value="1"/>
</dbReference>
<dbReference type="SUPFAM" id="SSF51110">
    <property type="entry name" value="alpha-D-mannose-specific plant lectins"/>
    <property type="match status" value="1"/>
</dbReference>
<dbReference type="EMBL" id="CP126666">
    <property type="protein sequence ID" value="WKA12264.1"/>
    <property type="molecule type" value="Genomic_DNA"/>
</dbReference>
<feature type="domain" description="Bulb-type lectin" evidence="4">
    <location>
        <begin position="1"/>
        <end position="116"/>
    </location>
</feature>
<evidence type="ECO:0000313" key="5">
    <source>
        <dbReference type="EMBL" id="WKA12264.1"/>
    </source>
</evidence>
<reference evidence="5 6" key="1">
    <citation type="journal article" date="2023" name="Hortic Res">
        <title>The complete reference genome for grapevine (Vitis vinifera L.) genetics and breeding.</title>
        <authorList>
            <person name="Shi X."/>
            <person name="Cao S."/>
            <person name="Wang X."/>
            <person name="Huang S."/>
            <person name="Wang Y."/>
            <person name="Liu Z."/>
            <person name="Liu W."/>
            <person name="Leng X."/>
            <person name="Peng Y."/>
            <person name="Wang N."/>
            <person name="Wang Y."/>
            <person name="Ma Z."/>
            <person name="Xu X."/>
            <person name="Zhang F."/>
            <person name="Xue H."/>
            <person name="Zhong H."/>
            <person name="Wang Y."/>
            <person name="Zhang K."/>
            <person name="Velt A."/>
            <person name="Avia K."/>
            <person name="Holtgrawe D."/>
            <person name="Grimplet J."/>
            <person name="Matus J.T."/>
            <person name="Ware D."/>
            <person name="Wu X."/>
            <person name="Wang H."/>
            <person name="Liu C."/>
            <person name="Fang Y."/>
            <person name="Rustenholz C."/>
            <person name="Cheng Z."/>
            <person name="Xiao H."/>
            <person name="Zhou Y."/>
        </authorList>
    </citation>
    <scope>NUCLEOTIDE SEQUENCE [LARGE SCALE GENOMIC DNA]</scope>
    <source>
        <strain evidence="6">cv. Pinot noir / PN40024</strain>
        <tissue evidence="5">Leaf</tissue>
    </source>
</reference>
<sequence length="239" mass="26893">MDESISHGETLVSSGQSFELGFFSSRSSKNRYLGIWYKNTPQTVVWVANRNNPIVDSYGVLTIINNGTLVLLNQSKSVIWSPNLSRVLENPVARLLETGNLVLRDNSNESSESYIWQNFDDPSDTMLPGMKVGWNLKTGLQQKLTSGRSADDPSIGDFSYRIDINVLPYMVLGVGSSKKVRFGPWNGLEFNGVLVLDYLVYKEVFVNNDDEVYTLCESNNNKIISRLTLNHLGFLQRLI</sequence>
<keyword evidence="6" id="KW-1185">Reference proteome</keyword>
<keyword evidence="3" id="KW-0325">Glycoprotein</keyword>
<dbReference type="Gene3D" id="2.90.10.10">
    <property type="entry name" value="Bulb-type lectin domain"/>
    <property type="match status" value="1"/>
</dbReference>
<evidence type="ECO:0000256" key="1">
    <source>
        <dbReference type="ARBA" id="ARBA00022729"/>
    </source>
</evidence>
<dbReference type="Proteomes" id="UP001227230">
    <property type="component" value="Chromosome 19"/>
</dbReference>
<proteinExistence type="predicted"/>
<protein>
    <recommendedName>
        <fullName evidence="4">Bulb-type lectin domain-containing protein</fullName>
    </recommendedName>
</protein>
<dbReference type="InterPro" id="IPR001480">
    <property type="entry name" value="Bulb-type_lectin_dom"/>
</dbReference>
<dbReference type="InterPro" id="IPR036426">
    <property type="entry name" value="Bulb-type_lectin_dom_sf"/>
</dbReference>
<gene>
    <name evidence="5" type="ORF">VitviT2T_029674</name>
</gene>